<evidence type="ECO:0000256" key="3">
    <source>
        <dbReference type="SAM" id="MobiDB-lite"/>
    </source>
</evidence>
<dbReference type="InterPro" id="IPR006311">
    <property type="entry name" value="TAT_signal"/>
</dbReference>
<organism evidence="7 8">
    <name type="scientific">Mariniflexile fucanivorans</name>
    <dbReference type="NCBI Taxonomy" id="264023"/>
    <lineage>
        <taxon>Bacteria</taxon>
        <taxon>Pseudomonadati</taxon>
        <taxon>Bacteroidota</taxon>
        <taxon>Flavobacteriia</taxon>
        <taxon>Flavobacteriales</taxon>
        <taxon>Flavobacteriaceae</taxon>
        <taxon>Mariniflexile</taxon>
    </lineage>
</organism>
<evidence type="ECO:0000256" key="2">
    <source>
        <dbReference type="ARBA" id="ARBA00023002"/>
    </source>
</evidence>
<keyword evidence="8" id="KW-1185">Reference proteome</keyword>
<dbReference type="GO" id="GO:0005886">
    <property type="term" value="C:plasma membrane"/>
    <property type="evidence" value="ECO:0007669"/>
    <property type="project" value="TreeGrafter"/>
</dbReference>
<dbReference type="PRINTS" id="PR00411">
    <property type="entry name" value="PNDRDTASEI"/>
</dbReference>
<comment type="caution">
    <text evidence="7">The sequence shown here is derived from an EMBL/GenBank/DDBJ whole genome shotgun (WGS) entry which is preliminary data.</text>
</comment>
<feature type="domain" description="Fumarate reductase/succinate dehydrogenase flavoprotein-like C-terminal" evidence="6">
    <location>
        <begin position="485"/>
        <end position="597"/>
    </location>
</feature>
<evidence type="ECO:0000313" key="8">
    <source>
        <dbReference type="Proteomes" id="UP000295455"/>
    </source>
</evidence>
<dbReference type="InterPro" id="IPR036188">
    <property type="entry name" value="FAD/NAD-bd_sf"/>
</dbReference>
<dbReference type="Pfam" id="PF00890">
    <property type="entry name" value="FAD_binding_2"/>
    <property type="match status" value="1"/>
</dbReference>
<dbReference type="PANTHER" id="PTHR11632">
    <property type="entry name" value="SUCCINATE DEHYDROGENASE 2 FLAVOPROTEIN SUBUNIT"/>
    <property type="match status" value="1"/>
</dbReference>
<dbReference type="OrthoDB" id="9806724at2"/>
<keyword evidence="4" id="KW-0472">Membrane</keyword>
<evidence type="ECO:0000259" key="6">
    <source>
        <dbReference type="Pfam" id="PF02910"/>
    </source>
</evidence>
<feature type="compositionally biased region" description="Basic and acidic residues" evidence="3">
    <location>
        <begin position="334"/>
        <end position="367"/>
    </location>
</feature>
<dbReference type="GO" id="GO:0009061">
    <property type="term" value="P:anaerobic respiration"/>
    <property type="evidence" value="ECO:0007669"/>
    <property type="project" value="TreeGrafter"/>
</dbReference>
<sequence length="611" mass="66089">MKTETNNLSRRKFIALAGGGVGFAAIAGLGMNIDWALNNPEIDADTILKNTINTDVLVVGGGMAGLFAAVKAHDAGAKVMLVSKGRLGASGQTPFAKGIFAYDKEKEKLSIDEFVAKVSRSALGTNNQTYTRQLAEHSLARVNELKEWGFFESSLYNKSFSKPIEERNIPMHERVTITHLIKEDDRVVGAAGFSIDEQKVLFYQAKSVILCTGAGGFKPNGFPICDLTHDGTVMAYNIGAKVTGKEWNDGHPARGENPAACYDGWGDMFEQKPSTTSIEVRHDLGVDMNYMAYMSGGVAQMGRPGMGKQENSVSGGPYRPEEFSSEKGQGGPSKDGEKDGKRPPRKDGEDRPPRKEGEDGPPGKEGKGGPPGMGGGVVGGSSAGMSIHKAEGLVPINDTCESTIPGLYAAGDALGSYMAGGIYTQIGSSLSGSAVQGAIAGETAAKYSKNIKAHSISASKLNAIEEDILAPLKKEAGYSPAWVTQTLQSIMIPNFIIYIKKENLMKAALAYVEELRDHHVPHLRASNLHELRLAHETKNMVISAEMKLRASLMRKESRCSHYRLDYPELDNENWQAWINIFKAEDGTMQLEKQPFNTWATVETNSKVEFNS</sequence>
<keyword evidence="2" id="KW-0560">Oxidoreductase</keyword>
<dbReference type="Gene3D" id="3.50.50.60">
    <property type="entry name" value="FAD/NAD(P)-binding domain"/>
    <property type="match status" value="2"/>
</dbReference>
<keyword evidence="1" id="KW-0285">Flavoprotein</keyword>
<dbReference type="InterPro" id="IPR037099">
    <property type="entry name" value="Fum_R/Succ_DH_flav-like_C_sf"/>
</dbReference>
<evidence type="ECO:0000259" key="5">
    <source>
        <dbReference type="Pfam" id="PF00890"/>
    </source>
</evidence>
<dbReference type="InterPro" id="IPR003953">
    <property type="entry name" value="FAD-dep_OxRdtase_2_FAD-bd"/>
</dbReference>
<dbReference type="GO" id="GO:0050660">
    <property type="term" value="F:flavin adenine dinucleotide binding"/>
    <property type="evidence" value="ECO:0007669"/>
    <property type="project" value="TreeGrafter"/>
</dbReference>
<gene>
    <name evidence="7" type="ORF">EV196_103345</name>
</gene>
<evidence type="ECO:0000256" key="4">
    <source>
        <dbReference type="SAM" id="Phobius"/>
    </source>
</evidence>
<evidence type="ECO:0000313" key="7">
    <source>
        <dbReference type="EMBL" id="TCL66925.1"/>
    </source>
</evidence>
<feature type="compositionally biased region" description="Gly residues" evidence="3">
    <location>
        <begin position="368"/>
        <end position="382"/>
    </location>
</feature>
<dbReference type="RefSeq" id="WP_132217260.1">
    <property type="nucleotide sequence ID" value="NZ_OX156936.1"/>
</dbReference>
<dbReference type="InterPro" id="IPR030664">
    <property type="entry name" value="SdhA/FrdA/AprA"/>
</dbReference>
<dbReference type="PROSITE" id="PS51318">
    <property type="entry name" value="TAT"/>
    <property type="match status" value="1"/>
</dbReference>
<dbReference type="SUPFAM" id="SSF46977">
    <property type="entry name" value="Succinate dehydrogenase/fumarate reductase flavoprotein C-terminal domain"/>
    <property type="match status" value="1"/>
</dbReference>
<keyword evidence="4" id="KW-0812">Transmembrane</keyword>
<dbReference type="Pfam" id="PF02910">
    <property type="entry name" value="Succ_DH_flav_C"/>
    <property type="match status" value="1"/>
</dbReference>
<dbReference type="PIRSF" id="PIRSF000171">
    <property type="entry name" value="SDHA_APRA_LASPO"/>
    <property type="match status" value="1"/>
</dbReference>
<protein>
    <submittedName>
        <fullName evidence="7">Succinate dehydrogenase/fumarate reductase flavoprotein subunit</fullName>
    </submittedName>
</protein>
<reference evidence="7 8" key="1">
    <citation type="submission" date="2019-03" db="EMBL/GenBank/DDBJ databases">
        <title>Genomic Encyclopedia of Type Strains, Phase IV (KMG-IV): sequencing the most valuable type-strain genomes for metagenomic binning, comparative biology and taxonomic classification.</title>
        <authorList>
            <person name="Goeker M."/>
        </authorList>
    </citation>
    <scope>NUCLEOTIDE SEQUENCE [LARGE SCALE GENOMIC DNA]</scope>
    <source>
        <strain evidence="7 8">DSM 18792</strain>
    </source>
</reference>
<dbReference type="Gene3D" id="1.20.58.100">
    <property type="entry name" value="Fumarate reductase/succinate dehydrogenase flavoprotein-like, C-terminal domain"/>
    <property type="match status" value="1"/>
</dbReference>
<feature type="transmembrane region" description="Helical" evidence="4">
    <location>
        <begin position="12"/>
        <end position="31"/>
    </location>
</feature>
<dbReference type="GO" id="GO:0009055">
    <property type="term" value="F:electron transfer activity"/>
    <property type="evidence" value="ECO:0007669"/>
    <property type="project" value="TreeGrafter"/>
</dbReference>
<dbReference type="PANTHER" id="PTHR11632:SF73">
    <property type="entry name" value="BLR3196 PROTEIN"/>
    <property type="match status" value="1"/>
</dbReference>
<feature type="region of interest" description="Disordered" evidence="3">
    <location>
        <begin position="301"/>
        <end position="382"/>
    </location>
</feature>
<evidence type="ECO:0000256" key="1">
    <source>
        <dbReference type="ARBA" id="ARBA00022630"/>
    </source>
</evidence>
<feature type="domain" description="FAD-dependent oxidoreductase 2 FAD-binding" evidence="5">
    <location>
        <begin position="55"/>
        <end position="150"/>
    </location>
</feature>
<accession>A0A4R1RL40</accession>
<dbReference type="AlphaFoldDB" id="A0A4R1RL40"/>
<keyword evidence="4" id="KW-1133">Transmembrane helix</keyword>
<dbReference type="InterPro" id="IPR015939">
    <property type="entry name" value="Fum_Rdtase/Succ_DH_flav-like_C"/>
</dbReference>
<proteinExistence type="predicted"/>
<name>A0A4R1RL40_9FLAO</name>
<dbReference type="GO" id="GO:0000104">
    <property type="term" value="F:succinate dehydrogenase activity"/>
    <property type="evidence" value="ECO:0007669"/>
    <property type="project" value="TreeGrafter"/>
</dbReference>
<dbReference type="PRINTS" id="PR00368">
    <property type="entry name" value="FADPNR"/>
</dbReference>
<dbReference type="SUPFAM" id="SSF51905">
    <property type="entry name" value="FAD/NAD(P)-binding domain"/>
    <property type="match status" value="1"/>
</dbReference>
<dbReference type="Proteomes" id="UP000295455">
    <property type="component" value="Unassembled WGS sequence"/>
</dbReference>
<dbReference type="EMBL" id="SLUP01000003">
    <property type="protein sequence ID" value="TCL66925.1"/>
    <property type="molecule type" value="Genomic_DNA"/>
</dbReference>